<dbReference type="EnsemblMetazoa" id="MESCA004119-RA">
    <property type="protein sequence ID" value="MESCA004119-PA"/>
    <property type="gene ID" value="MESCA004119"/>
</dbReference>
<dbReference type="SUPFAM" id="SSF55729">
    <property type="entry name" value="Acyl-CoA N-acyltransferases (Nat)"/>
    <property type="match status" value="1"/>
</dbReference>
<dbReference type="InterPro" id="IPR000182">
    <property type="entry name" value="GNAT_dom"/>
</dbReference>
<protein>
    <recommendedName>
        <fullName evidence="1">N-acetyltransferase domain-containing protein</fullName>
    </recommendedName>
</protein>
<dbReference type="Pfam" id="PF08445">
    <property type="entry name" value="FR47"/>
    <property type="match status" value="1"/>
</dbReference>
<evidence type="ECO:0000313" key="2">
    <source>
        <dbReference type="EnsemblMetazoa" id="MESCA004119-PA"/>
    </source>
</evidence>
<organism evidence="2 3">
    <name type="scientific">Megaselia scalaris</name>
    <name type="common">Humpbacked fly</name>
    <name type="synonym">Phora scalaris</name>
    <dbReference type="NCBI Taxonomy" id="36166"/>
    <lineage>
        <taxon>Eukaryota</taxon>
        <taxon>Metazoa</taxon>
        <taxon>Ecdysozoa</taxon>
        <taxon>Arthropoda</taxon>
        <taxon>Hexapoda</taxon>
        <taxon>Insecta</taxon>
        <taxon>Pterygota</taxon>
        <taxon>Neoptera</taxon>
        <taxon>Endopterygota</taxon>
        <taxon>Diptera</taxon>
        <taxon>Brachycera</taxon>
        <taxon>Muscomorpha</taxon>
        <taxon>Platypezoidea</taxon>
        <taxon>Phoridae</taxon>
        <taxon>Megaseliini</taxon>
        <taxon>Megaselia</taxon>
    </lineage>
</organism>
<dbReference type="InterPro" id="IPR053225">
    <property type="entry name" value="Acyl-CoA_N-acyltransferase"/>
</dbReference>
<dbReference type="Gene3D" id="3.40.630.30">
    <property type="match status" value="2"/>
</dbReference>
<dbReference type="InterPro" id="IPR013653">
    <property type="entry name" value="GCN5-like_dom"/>
</dbReference>
<dbReference type="InterPro" id="IPR016181">
    <property type="entry name" value="Acyl_CoA_acyltransferase"/>
</dbReference>
<dbReference type="PANTHER" id="PTHR20958">
    <property type="entry name" value="GLYCINE N-ACYLTRANSFERASE-LIKE PROTEIN"/>
    <property type="match status" value="1"/>
</dbReference>
<accession>T1GKT9</accession>
<proteinExistence type="predicted"/>
<feature type="domain" description="N-acetyltransferase" evidence="1">
    <location>
        <begin position="144"/>
        <end position="272"/>
    </location>
</feature>
<evidence type="ECO:0000259" key="1">
    <source>
        <dbReference type="PROSITE" id="PS51186"/>
    </source>
</evidence>
<dbReference type="PANTHER" id="PTHR20958:SF10">
    <property type="entry name" value="GH05617P-RELATED"/>
    <property type="match status" value="1"/>
</dbReference>
<dbReference type="HOGENOM" id="CLU_058697_0_1_1"/>
<dbReference type="AlphaFoldDB" id="T1GKT9"/>
<name>T1GKT9_MEGSC</name>
<dbReference type="Proteomes" id="UP000015102">
    <property type="component" value="Unassembled WGS sequence"/>
</dbReference>
<keyword evidence="3" id="KW-1185">Reference proteome</keyword>
<dbReference type="OMA" id="MHPRDEL"/>
<dbReference type="PROSITE" id="PS51186">
    <property type="entry name" value="GNAT"/>
    <property type="match status" value="1"/>
</dbReference>
<reference evidence="2" key="2">
    <citation type="submission" date="2015-06" db="UniProtKB">
        <authorList>
            <consortium name="EnsemblMetazoa"/>
        </authorList>
    </citation>
    <scope>IDENTIFICATION</scope>
</reference>
<dbReference type="GO" id="GO:0016747">
    <property type="term" value="F:acyltransferase activity, transferring groups other than amino-acyl groups"/>
    <property type="evidence" value="ECO:0007669"/>
    <property type="project" value="InterPro"/>
</dbReference>
<sequence>MSYEYSLAEIPEHHYPKLRELFLEDWPSNYISFSVTEHSARHDSKSSQIYSVGGNIHDGLVHIDKIGNILHFCEFGNNLEKLKKALEDISFKRFEFIYFKSPKLIPLIPHLEIGEHRYVQETHGFFFLEKAKAFNLNIQERKDVFLKPLTLEDADIVNDLWPPKFPGSINYVEYLIKTDYSMGAFCKTTGNLVAWILRYPIGCLGILQVKREYYRRGLGKLVVTAISKKLGEEGLDCSVTINVKNEPSTKLFKSVGYEKPYDIFLYKNLNKI</sequence>
<dbReference type="STRING" id="36166.T1GKT9"/>
<reference evidence="3" key="1">
    <citation type="submission" date="2013-02" db="EMBL/GenBank/DDBJ databases">
        <authorList>
            <person name="Hughes D."/>
        </authorList>
    </citation>
    <scope>NUCLEOTIDE SEQUENCE</scope>
    <source>
        <strain>Durham</strain>
        <strain evidence="3">NC isolate 2 -- Noor lab</strain>
    </source>
</reference>
<dbReference type="EMBL" id="CAQQ02027525">
    <property type="status" value="NOT_ANNOTATED_CDS"/>
    <property type="molecule type" value="Genomic_DNA"/>
</dbReference>
<evidence type="ECO:0000313" key="3">
    <source>
        <dbReference type="Proteomes" id="UP000015102"/>
    </source>
</evidence>